<dbReference type="RefSeq" id="WP_065146808.1">
    <property type="nucleotide sequence ID" value="NZ_LZLS01000214.1"/>
</dbReference>
<protein>
    <recommendedName>
        <fullName evidence="4">PknH-like extracellular domain-containing protein</fullName>
    </recommendedName>
</protein>
<sequence>MRGLTQAAAAVTLLILAACSTSVPGQAVRAPDATSGTSATGKPLLQARDLLLQTGESTPYGPAWATEVGANYFTSARPAECTAAVLFKDSPLRPAHPANYAESAYSSTGTGMYAESIGVYDRTLNAHDVVWKGFGEVSKCQGDVTAVSPQGDFGPLRLSAFATPSDGVLVWTMTRPDWTCDYGLAVVAQAALMMSACDGKAGFPMAEWAAKRRAQIDTRA</sequence>
<dbReference type="Gene3D" id="3.40.1000.70">
    <property type="entry name" value="PknH-like extracellular domain"/>
    <property type="match status" value="1"/>
</dbReference>
<gene>
    <name evidence="2" type="ORF">A5634_11905</name>
</gene>
<dbReference type="AlphaFoldDB" id="A0A1A3NGG4"/>
<evidence type="ECO:0008006" key="4">
    <source>
        <dbReference type="Google" id="ProtNLM"/>
    </source>
</evidence>
<name>A0A1A3NGG4_MYCAS</name>
<feature type="chain" id="PRO_5008327064" description="PknH-like extracellular domain-containing protein" evidence="1">
    <location>
        <begin position="30"/>
        <end position="220"/>
    </location>
</feature>
<dbReference type="PROSITE" id="PS51257">
    <property type="entry name" value="PROKAR_LIPOPROTEIN"/>
    <property type="match status" value="1"/>
</dbReference>
<evidence type="ECO:0000313" key="3">
    <source>
        <dbReference type="Proteomes" id="UP000093928"/>
    </source>
</evidence>
<reference evidence="2 3" key="1">
    <citation type="submission" date="2016-06" db="EMBL/GenBank/DDBJ databases">
        <authorList>
            <person name="Kjaerup R.B."/>
            <person name="Dalgaard T.S."/>
            <person name="Juul-Madsen H.R."/>
        </authorList>
    </citation>
    <scope>NUCLEOTIDE SEQUENCE [LARGE SCALE GENOMIC DNA]</scope>
    <source>
        <strain evidence="2 3">1165133.8</strain>
    </source>
</reference>
<dbReference type="OrthoDB" id="4626583at2"/>
<dbReference type="InterPro" id="IPR038232">
    <property type="entry name" value="PknH-like_Extracell_sf"/>
</dbReference>
<proteinExistence type="predicted"/>
<dbReference type="EMBL" id="LZLS01000214">
    <property type="protein sequence ID" value="OBK20876.1"/>
    <property type="molecule type" value="Genomic_DNA"/>
</dbReference>
<dbReference type="Proteomes" id="UP000093928">
    <property type="component" value="Unassembled WGS sequence"/>
</dbReference>
<comment type="caution">
    <text evidence="2">The sequence shown here is derived from an EMBL/GenBank/DDBJ whole genome shotgun (WGS) entry which is preliminary data.</text>
</comment>
<evidence type="ECO:0000256" key="1">
    <source>
        <dbReference type="SAM" id="SignalP"/>
    </source>
</evidence>
<keyword evidence="1" id="KW-0732">Signal</keyword>
<organism evidence="2 3">
    <name type="scientific">Mycobacterium asiaticum</name>
    <dbReference type="NCBI Taxonomy" id="1790"/>
    <lineage>
        <taxon>Bacteria</taxon>
        <taxon>Bacillati</taxon>
        <taxon>Actinomycetota</taxon>
        <taxon>Actinomycetes</taxon>
        <taxon>Mycobacteriales</taxon>
        <taxon>Mycobacteriaceae</taxon>
        <taxon>Mycobacterium</taxon>
    </lineage>
</organism>
<accession>A0A1A3NGG4</accession>
<feature type="signal peptide" evidence="1">
    <location>
        <begin position="1"/>
        <end position="29"/>
    </location>
</feature>
<evidence type="ECO:0000313" key="2">
    <source>
        <dbReference type="EMBL" id="OBK20876.1"/>
    </source>
</evidence>